<comment type="caution">
    <text evidence="23">The sequence shown here is derived from an EMBL/GenBank/DDBJ whole genome shotgun (WGS) entry which is preliminary data.</text>
</comment>
<dbReference type="Gene3D" id="3.30.450.20">
    <property type="entry name" value="PAS domain"/>
    <property type="match status" value="3"/>
</dbReference>
<dbReference type="InterPro" id="IPR005467">
    <property type="entry name" value="His_kinase_dom"/>
</dbReference>
<dbReference type="Gene3D" id="1.10.287.130">
    <property type="match status" value="1"/>
</dbReference>
<name>A0A8G2C0N8_DESNO</name>
<sequence length="1081" mass="118444">MRFFGSGISLRTSIPLLLVCVILSSTILISWVSFTGGREAVGDVGLQLRKEVSQRIFEHLLDFLRLPHEINRGNARALQRGLVSADEPELLVARFSEQVDLFPSVSSIYFGNVQGGLANSGRDPEHGFKYSIRTDDFKAGVFRKFAMDSLGNQGEEMASVTSFDARTRPWYAKALLAEGPVWSDVYVLFTGQDLALAASRPVFDDRGRTLGVVSVDVFLSQLTAFLQRLRIGRAGKAFIVERSGLMVAGSGTEPLFIPGRDGNPSRRLWGVHSRDPLVRGAVQTLTSKFGALDRIDAEHHLDFTDRGRKILMTASPLRDPLGIDWLIVVVVPEADFMAKIGENARVSMILIPGVLILALLVGALLARRIVSPISRLDAAAGRLAEGGGLERINESSRFSEVQSLTRSFNRMALQLSDTMQAMQQELGERQRAEAALGESEARYRTLVELAVDGILLGSHEGVIIGANECMCDLLGLKQEDLIGKHVGDLPFKPESLAKTPLRFNLLEKGEIVQKERTLLRVDGSELHVEMRSKMMPDGTYQSIYRDVTARKRAEEALRESEERLRTLSDNLPGGLVYQLETDLGGGHRRFSYVSAGVELLHEVSVQEVMDDASVIYAQVEPEDRAFLSKRQAQAESARSLFQAEVRFRLPSGTVRWSHLASAPRMLSADRVVWDGVEIDITERKMAEAALLDAKEAAEAANTVKTEFLANMSHEIRTPLNGIQGMMQLLRQTSLDPEQRRFVDLSITSAIRLTRLLTDILDISRIEAGKMSILEAPFSVPELVDSVVELFAIPAREKGLSLDCVIHPGLSAQLVGDEARVRQILFNLVGNALKYTDQGGVTVELSPLHADPCLSSGVCMHVADTGVGIPQQMLSGVFEPFRQVEGSHTRRYEGAGLGLTIVRRLVELMHGSIEVKSAAGTGTSVRVTLPLRAASEYCPLAETYAEVVETGAGRSLRILLAEDEAINQLAMRTLLERSGHEVALACNGQEVLDLLLTGDFDCILMDVQMPVMSGVEATRKIRALSGPKKNIPIIALTAHAMSGDRESFLRAGMDDYLPKPVGMTDLVNAIAKLRRASTAENG</sequence>
<evidence type="ECO:0000256" key="1">
    <source>
        <dbReference type="ARBA" id="ARBA00000085"/>
    </source>
</evidence>
<evidence type="ECO:0000256" key="10">
    <source>
        <dbReference type="ARBA" id="ARBA00022840"/>
    </source>
</evidence>
<accession>A0A8G2C0N8</accession>
<proteinExistence type="predicted"/>
<feature type="transmembrane region" description="Helical" evidence="17">
    <location>
        <begin position="346"/>
        <end position="366"/>
    </location>
</feature>
<comment type="subunit">
    <text evidence="14">At low DSF concentrations, interacts with RpfF.</text>
</comment>
<dbReference type="SMART" id="SM00387">
    <property type="entry name" value="HATPase_c"/>
    <property type="match status" value="1"/>
</dbReference>
<dbReference type="InterPro" id="IPR004358">
    <property type="entry name" value="Sig_transdc_His_kin-like_C"/>
</dbReference>
<dbReference type="InterPro" id="IPR036890">
    <property type="entry name" value="HATPase_C_sf"/>
</dbReference>
<dbReference type="InterPro" id="IPR035965">
    <property type="entry name" value="PAS-like_dom_sf"/>
</dbReference>
<dbReference type="InterPro" id="IPR003660">
    <property type="entry name" value="HAMP_dom"/>
</dbReference>
<gene>
    <name evidence="23" type="ORF">SAMN05421830_101789</name>
</gene>
<feature type="domain" description="PAS" evidence="20">
    <location>
        <begin position="439"/>
        <end position="484"/>
    </location>
</feature>
<dbReference type="GO" id="GO:0006355">
    <property type="term" value="P:regulation of DNA-templated transcription"/>
    <property type="evidence" value="ECO:0007669"/>
    <property type="project" value="InterPro"/>
</dbReference>
<keyword evidence="8" id="KW-0547">Nucleotide-binding</keyword>
<dbReference type="PROSITE" id="PS50113">
    <property type="entry name" value="PAC"/>
    <property type="match status" value="1"/>
</dbReference>
<dbReference type="GO" id="GO:0005524">
    <property type="term" value="F:ATP binding"/>
    <property type="evidence" value="ECO:0007669"/>
    <property type="project" value="UniProtKB-KW"/>
</dbReference>
<feature type="domain" description="PAC" evidence="21">
    <location>
        <begin position="641"/>
        <end position="692"/>
    </location>
</feature>
<evidence type="ECO:0000259" key="18">
    <source>
        <dbReference type="PROSITE" id="PS50109"/>
    </source>
</evidence>
<evidence type="ECO:0000256" key="12">
    <source>
        <dbReference type="ARBA" id="ARBA00023012"/>
    </source>
</evidence>
<evidence type="ECO:0000256" key="17">
    <source>
        <dbReference type="SAM" id="Phobius"/>
    </source>
</evidence>
<dbReference type="EC" id="2.7.13.3" evidence="3"/>
<dbReference type="Gene3D" id="3.30.565.10">
    <property type="entry name" value="Histidine kinase-like ATPase, C-terminal domain"/>
    <property type="match status" value="1"/>
</dbReference>
<dbReference type="CDD" id="cd16922">
    <property type="entry name" value="HATPase_EvgS-ArcB-TorS-like"/>
    <property type="match status" value="1"/>
</dbReference>
<keyword evidence="6" id="KW-0808">Transferase</keyword>
<dbReference type="InterPro" id="IPR033479">
    <property type="entry name" value="dCache_1"/>
</dbReference>
<dbReference type="InterPro" id="IPR000700">
    <property type="entry name" value="PAS-assoc_C"/>
</dbReference>
<evidence type="ECO:0000256" key="8">
    <source>
        <dbReference type="ARBA" id="ARBA00022741"/>
    </source>
</evidence>
<evidence type="ECO:0000256" key="6">
    <source>
        <dbReference type="ARBA" id="ARBA00022679"/>
    </source>
</evidence>
<feature type="domain" description="HAMP" evidence="22">
    <location>
        <begin position="367"/>
        <end position="420"/>
    </location>
</feature>
<evidence type="ECO:0000259" key="21">
    <source>
        <dbReference type="PROSITE" id="PS50113"/>
    </source>
</evidence>
<dbReference type="CDD" id="cd00130">
    <property type="entry name" value="PAS"/>
    <property type="match status" value="1"/>
</dbReference>
<evidence type="ECO:0000256" key="11">
    <source>
        <dbReference type="ARBA" id="ARBA00022989"/>
    </source>
</evidence>
<dbReference type="CDD" id="cd00082">
    <property type="entry name" value="HisKA"/>
    <property type="match status" value="1"/>
</dbReference>
<dbReference type="InterPro" id="IPR001789">
    <property type="entry name" value="Sig_transdc_resp-reg_receiver"/>
</dbReference>
<evidence type="ECO:0000259" key="20">
    <source>
        <dbReference type="PROSITE" id="PS50112"/>
    </source>
</evidence>
<evidence type="ECO:0000256" key="3">
    <source>
        <dbReference type="ARBA" id="ARBA00012438"/>
    </source>
</evidence>
<dbReference type="CDD" id="cd17546">
    <property type="entry name" value="REC_hyHK_CKI1_RcsC-like"/>
    <property type="match status" value="1"/>
</dbReference>
<dbReference type="SUPFAM" id="SSF52172">
    <property type="entry name" value="CheY-like"/>
    <property type="match status" value="1"/>
</dbReference>
<dbReference type="AlphaFoldDB" id="A0A8G2C0N8"/>
<dbReference type="PROSITE" id="PS50110">
    <property type="entry name" value="RESPONSE_REGULATORY"/>
    <property type="match status" value="1"/>
</dbReference>
<dbReference type="InterPro" id="IPR011006">
    <property type="entry name" value="CheY-like_superfamily"/>
</dbReference>
<dbReference type="SUPFAM" id="SSF55785">
    <property type="entry name" value="PYP-like sensor domain (PAS domain)"/>
    <property type="match status" value="2"/>
</dbReference>
<keyword evidence="7 17" id="KW-0812">Transmembrane</keyword>
<dbReference type="InterPro" id="IPR036097">
    <property type="entry name" value="HisK_dim/P_sf"/>
</dbReference>
<dbReference type="InterPro" id="IPR013767">
    <property type="entry name" value="PAS_fold"/>
</dbReference>
<dbReference type="SUPFAM" id="SSF158472">
    <property type="entry name" value="HAMP domain-like"/>
    <property type="match status" value="1"/>
</dbReference>
<dbReference type="RefSeq" id="WP_092189450.1">
    <property type="nucleotide sequence ID" value="NZ_FOTO01000001.1"/>
</dbReference>
<keyword evidence="4" id="KW-1003">Cell membrane</keyword>
<dbReference type="FunFam" id="1.10.287.130:FF:000002">
    <property type="entry name" value="Two-component osmosensing histidine kinase"/>
    <property type="match status" value="1"/>
</dbReference>
<dbReference type="Gene3D" id="6.10.250.490">
    <property type="match status" value="1"/>
</dbReference>
<dbReference type="InterPro" id="IPR003594">
    <property type="entry name" value="HATPase_dom"/>
</dbReference>
<dbReference type="Proteomes" id="UP000199581">
    <property type="component" value="Unassembled WGS sequence"/>
</dbReference>
<evidence type="ECO:0000259" key="19">
    <source>
        <dbReference type="PROSITE" id="PS50110"/>
    </source>
</evidence>
<feature type="modified residue" description="4-aspartylphosphate" evidence="16">
    <location>
        <position position="1005"/>
    </location>
</feature>
<evidence type="ECO:0000256" key="15">
    <source>
        <dbReference type="ARBA" id="ARBA00068150"/>
    </source>
</evidence>
<dbReference type="SMART" id="SM00448">
    <property type="entry name" value="REC"/>
    <property type="match status" value="1"/>
</dbReference>
<dbReference type="Pfam" id="PF00672">
    <property type="entry name" value="HAMP"/>
    <property type="match status" value="1"/>
</dbReference>
<evidence type="ECO:0000259" key="22">
    <source>
        <dbReference type="PROSITE" id="PS50885"/>
    </source>
</evidence>
<evidence type="ECO:0000256" key="13">
    <source>
        <dbReference type="ARBA" id="ARBA00023136"/>
    </source>
</evidence>
<dbReference type="EMBL" id="FOTO01000001">
    <property type="protein sequence ID" value="SFL36158.1"/>
    <property type="molecule type" value="Genomic_DNA"/>
</dbReference>
<evidence type="ECO:0000256" key="14">
    <source>
        <dbReference type="ARBA" id="ARBA00064003"/>
    </source>
</evidence>
<dbReference type="Pfam" id="PF02743">
    <property type="entry name" value="dCache_1"/>
    <property type="match status" value="1"/>
</dbReference>
<organism evidence="23 24">
    <name type="scientific">Desulfomicrobium norvegicum (strain DSM 1741 / NCIMB 8310)</name>
    <name type="common">Desulfovibrio baculatus (strain Norway 4)</name>
    <name type="synonym">Desulfovibrio desulfuricans (strain Norway 4)</name>
    <dbReference type="NCBI Taxonomy" id="52561"/>
    <lineage>
        <taxon>Bacteria</taxon>
        <taxon>Pseudomonadati</taxon>
        <taxon>Thermodesulfobacteriota</taxon>
        <taxon>Desulfovibrionia</taxon>
        <taxon>Desulfovibrionales</taxon>
        <taxon>Desulfomicrobiaceae</taxon>
        <taxon>Desulfomicrobium</taxon>
    </lineage>
</organism>
<dbReference type="PANTHER" id="PTHR45339">
    <property type="entry name" value="HYBRID SIGNAL TRANSDUCTION HISTIDINE KINASE J"/>
    <property type="match status" value="1"/>
</dbReference>
<evidence type="ECO:0000256" key="9">
    <source>
        <dbReference type="ARBA" id="ARBA00022777"/>
    </source>
</evidence>
<keyword evidence="24" id="KW-1185">Reference proteome</keyword>
<dbReference type="GO" id="GO:0005886">
    <property type="term" value="C:plasma membrane"/>
    <property type="evidence" value="ECO:0007669"/>
    <property type="project" value="UniProtKB-SubCell"/>
</dbReference>
<evidence type="ECO:0000313" key="24">
    <source>
        <dbReference type="Proteomes" id="UP000199581"/>
    </source>
</evidence>
<dbReference type="InterPro" id="IPR000014">
    <property type="entry name" value="PAS"/>
</dbReference>
<dbReference type="FunFam" id="3.30.565.10:FF:000010">
    <property type="entry name" value="Sensor histidine kinase RcsC"/>
    <property type="match status" value="1"/>
</dbReference>
<dbReference type="SMART" id="SM00304">
    <property type="entry name" value="HAMP"/>
    <property type="match status" value="1"/>
</dbReference>
<evidence type="ECO:0000256" key="7">
    <source>
        <dbReference type="ARBA" id="ARBA00022692"/>
    </source>
</evidence>
<dbReference type="PROSITE" id="PS50109">
    <property type="entry name" value="HIS_KIN"/>
    <property type="match status" value="1"/>
</dbReference>
<comment type="catalytic activity">
    <reaction evidence="1">
        <text>ATP + protein L-histidine = ADP + protein N-phospho-L-histidine.</text>
        <dbReference type="EC" id="2.7.13.3"/>
    </reaction>
</comment>
<dbReference type="CDD" id="cd12913">
    <property type="entry name" value="PDC1_MCP_like"/>
    <property type="match status" value="1"/>
</dbReference>
<dbReference type="GO" id="GO:0000155">
    <property type="term" value="F:phosphorelay sensor kinase activity"/>
    <property type="evidence" value="ECO:0007669"/>
    <property type="project" value="InterPro"/>
</dbReference>
<dbReference type="SUPFAM" id="SSF55874">
    <property type="entry name" value="ATPase domain of HSP90 chaperone/DNA topoisomerase II/histidine kinase"/>
    <property type="match status" value="1"/>
</dbReference>
<evidence type="ECO:0000256" key="5">
    <source>
        <dbReference type="ARBA" id="ARBA00022553"/>
    </source>
</evidence>
<keyword evidence="11 17" id="KW-1133">Transmembrane helix</keyword>
<keyword evidence="12" id="KW-0902">Two-component regulatory system</keyword>
<dbReference type="OrthoDB" id="9812395at2"/>
<evidence type="ECO:0000256" key="4">
    <source>
        <dbReference type="ARBA" id="ARBA00022475"/>
    </source>
</evidence>
<dbReference type="Gene3D" id="6.10.340.10">
    <property type="match status" value="1"/>
</dbReference>
<dbReference type="NCBIfam" id="TIGR00229">
    <property type="entry name" value="sensory_box"/>
    <property type="match status" value="2"/>
</dbReference>
<dbReference type="PROSITE" id="PS50112">
    <property type="entry name" value="PAS"/>
    <property type="match status" value="1"/>
</dbReference>
<evidence type="ECO:0000256" key="16">
    <source>
        <dbReference type="PROSITE-ProRule" id="PRU00169"/>
    </source>
</evidence>
<dbReference type="Pfam" id="PF00512">
    <property type="entry name" value="HisKA"/>
    <property type="match status" value="1"/>
</dbReference>
<feature type="domain" description="Histidine kinase" evidence="18">
    <location>
        <begin position="710"/>
        <end position="932"/>
    </location>
</feature>
<evidence type="ECO:0000256" key="2">
    <source>
        <dbReference type="ARBA" id="ARBA00004651"/>
    </source>
</evidence>
<dbReference type="CDD" id="cd06225">
    <property type="entry name" value="HAMP"/>
    <property type="match status" value="1"/>
</dbReference>
<keyword evidence="10" id="KW-0067">ATP-binding</keyword>
<feature type="transmembrane region" description="Helical" evidence="17">
    <location>
        <begin position="12"/>
        <end position="34"/>
    </location>
</feature>
<keyword evidence="5 16" id="KW-0597">Phosphoprotein</keyword>
<dbReference type="Pfam" id="PF02518">
    <property type="entry name" value="HATPase_c"/>
    <property type="match status" value="1"/>
</dbReference>
<dbReference type="PRINTS" id="PR00344">
    <property type="entry name" value="BCTRLSENSOR"/>
</dbReference>
<reference evidence="23 24" key="1">
    <citation type="submission" date="2016-10" db="EMBL/GenBank/DDBJ databases">
        <authorList>
            <person name="Varghese N."/>
            <person name="Submissions S."/>
        </authorList>
    </citation>
    <scope>NUCLEOTIDE SEQUENCE [LARGE SCALE GENOMIC DNA]</scope>
    <source>
        <strain evidence="23 24">DSM 1741</strain>
    </source>
</reference>
<keyword evidence="13 17" id="KW-0472">Membrane</keyword>
<dbReference type="SMART" id="SM00091">
    <property type="entry name" value="PAS"/>
    <property type="match status" value="2"/>
</dbReference>
<dbReference type="Gene3D" id="3.40.50.2300">
    <property type="match status" value="1"/>
</dbReference>
<feature type="domain" description="Response regulatory" evidence="19">
    <location>
        <begin position="956"/>
        <end position="1073"/>
    </location>
</feature>
<dbReference type="InterPro" id="IPR003661">
    <property type="entry name" value="HisK_dim/P_dom"/>
</dbReference>
<comment type="subcellular location">
    <subcellularLocation>
        <location evidence="2">Cell membrane</location>
        <topology evidence="2">Multi-pass membrane protein</topology>
    </subcellularLocation>
</comment>
<protein>
    <recommendedName>
        <fullName evidence="15">Sensory/regulatory protein RpfC</fullName>
        <ecNumber evidence="3">2.7.13.3</ecNumber>
    </recommendedName>
</protein>
<dbReference type="SMART" id="SM00388">
    <property type="entry name" value="HisKA"/>
    <property type="match status" value="1"/>
</dbReference>
<dbReference type="Pfam" id="PF00072">
    <property type="entry name" value="Response_reg"/>
    <property type="match status" value="1"/>
</dbReference>
<dbReference type="PANTHER" id="PTHR45339:SF1">
    <property type="entry name" value="HYBRID SIGNAL TRANSDUCTION HISTIDINE KINASE J"/>
    <property type="match status" value="1"/>
</dbReference>
<dbReference type="Pfam" id="PF00989">
    <property type="entry name" value="PAS"/>
    <property type="match status" value="1"/>
</dbReference>
<dbReference type="PROSITE" id="PS50885">
    <property type="entry name" value="HAMP"/>
    <property type="match status" value="1"/>
</dbReference>
<dbReference type="SUPFAM" id="SSF47384">
    <property type="entry name" value="Homodimeric domain of signal transducing histidine kinase"/>
    <property type="match status" value="1"/>
</dbReference>
<keyword evidence="9" id="KW-0418">Kinase</keyword>
<evidence type="ECO:0000313" key="23">
    <source>
        <dbReference type="EMBL" id="SFL36158.1"/>
    </source>
</evidence>